<dbReference type="RefSeq" id="WP_011202014.1">
    <property type="nucleotide sequence ID" value="NZ_JGDB01000016.1"/>
</dbReference>
<dbReference type="AlphaFoldDB" id="A0A015U6N0"/>
<gene>
    <name evidence="1" type="ORF">M125_0739</name>
</gene>
<dbReference type="Proteomes" id="UP000020773">
    <property type="component" value="Unassembled WGS sequence"/>
</dbReference>
<dbReference type="EMBL" id="JGDB01000016">
    <property type="protein sequence ID" value="EXY92489.1"/>
    <property type="molecule type" value="Genomic_DNA"/>
</dbReference>
<organism evidence="1 2">
    <name type="scientific">Bacteroides fragilis str. 3998T(B)3</name>
    <dbReference type="NCBI Taxonomy" id="1339316"/>
    <lineage>
        <taxon>Bacteria</taxon>
        <taxon>Pseudomonadati</taxon>
        <taxon>Bacteroidota</taxon>
        <taxon>Bacteroidia</taxon>
        <taxon>Bacteroidales</taxon>
        <taxon>Bacteroidaceae</taxon>
        <taxon>Bacteroides</taxon>
    </lineage>
</organism>
<dbReference type="PATRIC" id="fig|1339316.3.peg.727"/>
<evidence type="ECO:0000313" key="1">
    <source>
        <dbReference type="EMBL" id="EXY92489.1"/>
    </source>
</evidence>
<comment type="caution">
    <text evidence="1">The sequence shown here is derived from an EMBL/GenBank/DDBJ whole genome shotgun (WGS) entry which is preliminary data.</text>
</comment>
<protein>
    <submittedName>
        <fullName evidence="1">NVEALA family protein</fullName>
    </submittedName>
</protein>
<evidence type="ECO:0000313" key="2">
    <source>
        <dbReference type="Proteomes" id="UP000020773"/>
    </source>
</evidence>
<reference evidence="1 2" key="1">
    <citation type="submission" date="2014-02" db="EMBL/GenBank/DDBJ databases">
        <authorList>
            <person name="Sears C."/>
            <person name="Carroll K."/>
            <person name="Sack B.R."/>
            <person name="Qadri F."/>
            <person name="Myers L.L."/>
            <person name="Chung G.-T."/>
            <person name="Escheverria P."/>
            <person name="Fraser C.M."/>
            <person name="Sadzewicz L."/>
            <person name="Shefchek K.A."/>
            <person name="Tallon L."/>
            <person name="Das S.P."/>
            <person name="Daugherty S."/>
            <person name="Mongodin E.F."/>
        </authorList>
    </citation>
    <scope>NUCLEOTIDE SEQUENCE [LARGE SCALE GENOMIC DNA]</scope>
    <source>
        <strain evidence="2">3998T(B)3</strain>
    </source>
</reference>
<sequence>MKTKMKTKIMIAFALVMIAAFTGYNVCKVQRTVLISDIALANVEALASVGEADSNTAYGYKMKNCYNKNGAIIGNTCERNYPQDECKYTSTWGTCK</sequence>
<proteinExistence type="predicted"/>
<accession>A0A015U6N0</accession>
<name>A0A015U6N0_BACFG</name>